<dbReference type="GO" id="GO:0005506">
    <property type="term" value="F:iron ion binding"/>
    <property type="evidence" value="ECO:0007669"/>
    <property type="project" value="InterPro"/>
</dbReference>
<dbReference type="CDD" id="cd11063">
    <property type="entry name" value="CYP52"/>
    <property type="match status" value="1"/>
</dbReference>
<dbReference type="GO" id="GO:0016705">
    <property type="term" value="F:oxidoreductase activity, acting on paired donors, with incorporation or reduction of molecular oxygen"/>
    <property type="evidence" value="ECO:0007669"/>
    <property type="project" value="InterPro"/>
</dbReference>
<feature type="transmembrane region" description="Helical" evidence="9">
    <location>
        <begin position="12"/>
        <end position="33"/>
    </location>
</feature>
<keyword evidence="9" id="KW-0812">Transmembrane</keyword>
<evidence type="ECO:0000256" key="3">
    <source>
        <dbReference type="ARBA" id="ARBA00022617"/>
    </source>
</evidence>
<keyword evidence="9" id="KW-0472">Membrane</keyword>
<feature type="transmembrane region" description="Helical" evidence="9">
    <location>
        <begin position="39"/>
        <end position="60"/>
    </location>
</feature>
<keyword evidence="3" id="KW-0349">Heme</keyword>
<keyword evidence="6" id="KW-0408">Iron</keyword>
<dbReference type="InterPro" id="IPR017972">
    <property type="entry name" value="Cyt_P450_CS"/>
</dbReference>
<evidence type="ECO:0000256" key="4">
    <source>
        <dbReference type="ARBA" id="ARBA00022723"/>
    </source>
</evidence>
<dbReference type="PANTHER" id="PTHR24287:SF1">
    <property type="entry name" value="P450, PUTATIVE (EUROFUNG)-RELATED"/>
    <property type="match status" value="1"/>
</dbReference>
<name>A0A9W8MWQ1_9AGAR</name>
<keyword evidence="11" id="KW-1185">Reference proteome</keyword>
<evidence type="ECO:0008006" key="12">
    <source>
        <dbReference type="Google" id="ProtNLM"/>
    </source>
</evidence>
<accession>A0A9W8MWQ1</accession>
<dbReference type="AlphaFoldDB" id="A0A9W8MWQ1"/>
<comment type="cofactor">
    <cofactor evidence="1">
        <name>heme</name>
        <dbReference type="ChEBI" id="CHEBI:30413"/>
    </cofactor>
</comment>
<dbReference type="InterPro" id="IPR036396">
    <property type="entry name" value="Cyt_P450_sf"/>
</dbReference>
<evidence type="ECO:0000256" key="6">
    <source>
        <dbReference type="ARBA" id="ARBA00023004"/>
    </source>
</evidence>
<evidence type="ECO:0000256" key="9">
    <source>
        <dbReference type="SAM" id="Phobius"/>
    </source>
</evidence>
<keyword evidence="4" id="KW-0479">Metal-binding</keyword>
<comment type="caution">
    <text evidence="10">The sequence shown here is derived from an EMBL/GenBank/DDBJ whole genome shotgun (WGS) entry which is preliminary data.</text>
</comment>
<evidence type="ECO:0000256" key="1">
    <source>
        <dbReference type="ARBA" id="ARBA00001971"/>
    </source>
</evidence>
<evidence type="ECO:0000313" key="10">
    <source>
        <dbReference type="EMBL" id="KAJ3511199.1"/>
    </source>
</evidence>
<protein>
    <recommendedName>
        <fullName evidence="12">Cytochrome P450</fullName>
    </recommendedName>
</protein>
<reference evidence="10" key="1">
    <citation type="submission" date="2022-07" db="EMBL/GenBank/DDBJ databases">
        <title>Genome Sequence of Agrocybe chaxingu.</title>
        <authorList>
            <person name="Buettner E."/>
        </authorList>
    </citation>
    <scope>NUCLEOTIDE SEQUENCE</scope>
    <source>
        <strain evidence="10">MP-N11</strain>
    </source>
</reference>
<dbReference type="OrthoDB" id="1470350at2759"/>
<keyword evidence="9" id="KW-1133">Transmembrane helix</keyword>
<proteinExistence type="inferred from homology"/>
<evidence type="ECO:0000313" key="11">
    <source>
        <dbReference type="Proteomes" id="UP001148786"/>
    </source>
</evidence>
<evidence type="ECO:0000256" key="8">
    <source>
        <dbReference type="SAM" id="MobiDB-lite"/>
    </source>
</evidence>
<dbReference type="PRINTS" id="PR00463">
    <property type="entry name" value="EP450I"/>
</dbReference>
<dbReference type="GO" id="GO:0020037">
    <property type="term" value="F:heme binding"/>
    <property type="evidence" value="ECO:0007669"/>
    <property type="project" value="InterPro"/>
</dbReference>
<dbReference type="EMBL" id="JANKHO010000342">
    <property type="protein sequence ID" value="KAJ3511199.1"/>
    <property type="molecule type" value="Genomic_DNA"/>
</dbReference>
<organism evidence="10 11">
    <name type="scientific">Agrocybe chaxingu</name>
    <dbReference type="NCBI Taxonomy" id="84603"/>
    <lineage>
        <taxon>Eukaryota</taxon>
        <taxon>Fungi</taxon>
        <taxon>Dikarya</taxon>
        <taxon>Basidiomycota</taxon>
        <taxon>Agaricomycotina</taxon>
        <taxon>Agaricomycetes</taxon>
        <taxon>Agaricomycetidae</taxon>
        <taxon>Agaricales</taxon>
        <taxon>Agaricineae</taxon>
        <taxon>Strophariaceae</taxon>
        <taxon>Agrocybe</taxon>
    </lineage>
</organism>
<dbReference type="PRINTS" id="PR00385">
    <property type="entry name" value="P450"/>
</dbReference>
<keyword evidence="7" id="KW-0503">Monooxygenase</keyword>
<dbReference type="SUPFAM" id="SSF48264">
    <property type="entry name" value="Cytochrome P450"/>
    <property type="match status" value="2"/>
</dbReference>
<sequence length="1145" mass="130468">MGLTLPRGLVYLVRLIPYFAAPSAAVYLAFRVANDQFDILVPTWAVISLTLFARPLLFFAESEWSKVANKRRAAAHGAVLPPMIKEGAFELIKIFGENMRTGHPAEPIRKWTEVYGHTFRMPLLTSNLVATDEPEHIKAILATQFDGFDKGPTFRDQMNSLLGVGVFNADGDMWKFHRSMTRPFFTRERISDFEIYDRNADASLKLAKARLAEGYSIDFQDLVSRFTLDSATEFLFGYNVDSLSAGIPYPPAHADLTPASFRTHSSTVFTKAFTEAQLQDSIHPLRKIMDRYTEPVIREGLEKRAAEKGEKMEEESTLLEHLLKHTQDQQILKDELVNLLVAGRDTTMCLLTFSTYMLAEHPDIERRLRQEIYEKIGPNGMPTYDNMRELKFVRAFLNEVLRLYPPVPANVRTTTREVVLPAKRPGPSTPSSTPIAALTSGPDAHKFDPDRFLDERVHKYLTPNPFIFCPFNAGPRICLGQQFAYHEATFYLIRLLQQFTGFTLDSATNKPPPEAWASLGPLDRKSVEKIHPLSHLTLYVSIKGRMVPFISAQDPRACIMEIPPGFRYFLRHLPSFLAPSVGVYFALKALNDFAGFNVPQWLIVTSTVLAKPILLIMQIEYADFRDNRRAAAHGAVRPPVVKDSPITTIRKTMKSFTTGYPAESLLEWAQQYGNSYMFNLVTSSSFVTLEPDHVKAILATQFDSFVKGPRFLLQANSLLGSGVFNADGELWKFHRSMTRPFFTRERISDFEIYDRNCDISLGQARTRLREGYPIEFQDLVSRFTLDSATEFLFGQSVGSLSAGISYPTYAAHKTPDSFYGHPSRVFVSAFTEGQHLTSMRFGLGDEWQIAEFLGDKIKPLRMVIDEFTKPLMKAALEKREKDLRKKADEKNVEEDNLLAHLVKHTQDEKILKDELVNLLVAGRDTTMTLLTFSVYMLSQHPDIEHRLRQEVFEKVGITAAPTYENMREMKYVRAFLNEVLRLYPPVPVDGRTTNKEVVLHAKKPGQTPIYIPENTNCIYSVMYMHRRTDLWGPDALTFDPDRFLDERLNKYLTPNPFIFCPFNAGPRICLGQQFAYHEATFYLVRLLQNFKDFKLDETSNIRPPAEWSTRDSLTRAEKIHPGAHLTLYVKGGLWVTMKELSSSEV</sequence>
<comment type="similarity">
    <text evidence="2">Belongs to the cytochrome P450 family.</text>
</comment>
<dbReference type="Gene3D" id="1.10.630.10">
    <property type="entry name" value="Cytochrome P450"/>
    <property type="match status" value="2"/>
</dbReference>
<evidence type="ECO:0000256" key="5">
    <source>
        <dbReference type="ARBA" id="ARBA00023002"/>
    </source>
</evidence>
<keyword evidence="5" id="KW-0560">Oxidoreductase</keyword>
<dbReference type="Pfam" id="PF00067">
    <property type="entry name" value="p450"/>
    <property type="match status" value="2"/>
</dbReference>
<evidence type="ECO:0000256" key="2">
    <source>
        <dbReference type="ARBA" id="ARBA00010617"/>
    </source>
</evidence>
<dbReference type="InterPro" id="IPR001128">
    <property type="entry name" value="Cyt_P450"/>
</dbReference>
<dbReference type="InterPro" id="IPR002401">
    <property type="entry name" value="Cyt_P450_E_grp-I"/>
</dbReference>
<feature type="region of interest" description="Disordered" evidence="8">
    <location>
        <begin position="421"/>
        <end position="440"/>
    </location>
</feature>
<evidence type="ECO:0000256" key="7">
    <source>
        <dbReference type="ARBA" id="ARBA00023033"/>
    </source>
</evidence>
<dbReference type="GO" id="GO:0004497">
    <property type="term" value="F:monooxygenase activity"/>
    <property type="evidence" value="ECO:0007669"/>
    <property type="project" value="UniProtKB-KW"/>
</dbReference>
<dbReference type="PANTHER" id="PTHR24287">
    <property type="entry name" value="P450, PUTATIVE (EUROFUNG)-RELATED"/>
    <property type="match status" value="1"/>
</dbReference>
<gene>
    <name evidence="10" type="ORF">NLJ89_g4234</name>
</gene>
<dbReference type="PROSITE" id="PS00086">
    <property type="entry name" value="CYTOCHROME_P450"/>
    <property type="match status" value="2"/>
</dbReference>
<dbReference type="Proteomes" id="UP001148786">
    <property type="component" value="Unassembled WGS sequence"/>
</dbReference>
<dbReference type="InterPro" id="IPR047146">
    <property type="entry name" value="Cyt_P450_E_CYP52_fungi"/>
</dbReference>